<accession>A0A0F9TT08</accession>
<protein>
    <submittedName>
        <fullName evidence="1">Uncharacterized protein</fullName>
    </submittedName>
</protein>
<name>A0A0F9TT08_9ZZZZ</name>
<dbReference type="EMBL" id="LAZR01000268">
    <property type="protein sequence ID" value="KKN78087.1"/>
    <property type="molecule type" value="Genomic_DNA"/>
</dbReference>
<comment type="caution">
    <text evidence="1">The sequence shown here is derived from an EMBL/GenBank/DDBJ whole genome shotgun (WGS) entry which is preliminary data.</text>
</comment>
<gene>
    <name evidence="1" type="ORF">LCGC14_0353140</name>
</gene>
<evidence type="ECO:0000313" key="1">
    <source>
        <dbReference type="EMBL" id="KKN78087.1"/>
    </source>
</evidence>
<dbReference type="AlphaFoldDB" id="A0A0F9TT08"/>
<sequence>MVTKEQQAVIEKLELELASKEKPCPCGPDSYCESCLPENNYMPEGAIPVQLLGLHSTDCLTCLGSGIVPLVAGSRRDCPCKSAPFYKLQGICPFCASAERPFNTFGSGAMPHKERRGCVCTGRNWIPALDGMKVVVWTSSKVWAVTFSPVDDVMIVCQISEATTRKGIAGSNACDPYEALLRAVLAGIEAMDEEGSNDYQPE</sequence>
<proteinExistence type="predicted"/>
<reference evidence="1" key="1">
    <citation type="journal article" date="2015" name="Nature">
        <title>Complex archaea that bridge the gap between prokaryotes and eukaryotes.</title>
        <authorList>
            <person name="Spang A."/>
            <person name="Saw J.H."/>
            <person name="Jorgensen S.L."/>
            <person name="Zaremba-Niedzwiedzka K."/>
            <person name="Martijn J."/>
            <person name="Lind A.E."/>
            <person name="van Eijk R."/>
            <person name="Schleper C."/>
            <person name="Guy L."/>
            <person name="Ettema T.J."/>
        </authorList>
    </citation>
    <scope>NUCLEOTIDE SEQUENCE</scope>
</reference>
<organism evidence="1">
    <name type="scientific">marine sediment metagenome</name>
    <dbReference type="NCBI Taxonomy" id="412755"/>
    <lineage>
        <taxon>unclassified sequences</taxon>
        <taxon>metagenomes</taxon>
        <taxon>ecological metagenomes</taxon>
    </lineage>
</organism>